<dbReference type="GO" id="GO:0004553">
    <property type="term" value="F:hydrolase activity, hydrolyzing O-glycosyl compounds"/>
    <property type="evidence" value="ECO:0007669"/>
    <property type="project" value="TreeGrafter"/>
</dbReference>
<reference evidence="3 4" key="1">
    <citation type="submission" date="2015-05" db="EMBL/GenBank/DDBJ databases">
        <title>Distinctive expansion of gene families associated with plant cell wall degradation and secondary metabolism in the genomes of grapevine trunk pathogens.</title>
        <authorList>
            <person name="Lawrence D.P."/>
            <person name="Travadon R."/>
            <person name="Rolshausen P.E."/>
            <person name="Baumgartner K."/>
        </authorList>
    </citation>
    <scope>NUCLEOTIDE SEQUENCE [LARGE SCALE GENOMIC DNA]</scope>
    <source>
        <strain evidence="3">UCRPC4</strain>
    </source>
</reference>
<dbReference type="InterPro" id="IPR012341">
    <property type="entry name" value="6hp_glycosidase-like_sf"/>
</dbReference>
<dbReference type="GO" id="GO:0005975">
    <property type="term" value="P:carbohydrate metabolic process"/>
    <property type="evidence" value="ECO:0007669"/>
    <property type="project" value="InterPro"/>
</dbReference>
<feature type="domain" description="Trehalase-like N-terminal" evidence="2">
    <location>
        <begin position="12"/>
        <end position="106"/>
    </location>
</feature>
<dbReference type="PANTHER" id="PTHR31616:SF0">
    <property type="entry name" value="GLUCAN 1,4-ALPHA-GLUCOSIDASE"/>
    <property type="match status" value="1"/>
</dbReference>
<dbReference type="InterPro" id="IPR045582">
    <property type="entry name" value="Trehalase-like_N"/>
</dbReference>
<gene>
    <name evidence="3" type="ORF">UCRPC4_g03012</name>
</gene>
<dbReference type="PANTHER" id="PTHR31616">
    <property type="entry name" value="TREHALASE"/>
    <property type="match status" value="1"/>
</dbReference>
<reference evidence="3 4" key="2">
    <citation type="submission" date="2015-05" db="EMBL/GenBank/DDBJ databases">
        <authorList>
            <person name="Morales-Cruz A."/>
            <person name="Amrine K.C."/>
            <person name="Cantu D."/>
        </authorList>
    </citation>
    <scope>NUCLEOTIDE SEQUENCE [LARGE SCALE GENOMIC DNA]</scope>
    <source>
        <strain evidence="3">UCRPC4</strain>
    </source>
</reference>
<keyword evidence="4" id="KW-1185">Reference proteome</keyword>
<feature type="domain" description="GH15-like" evidence="1">
    <location>
        <begin position="283"/>
        <end position="660"/>
    </location>
</feature>
<proteinExistence type="predicted"/>
<sequence length="677" mass="77171">MIGDEPESHSHYAPIENYGLVGDMHTCALVGQNGSIDFMCWPKLDSPSLFCRLLDYHKGGHFSIGPSDAIQPSSLVTKQQYLSLSNILQTRWISEGGVVNLYDFFAVSAERASPKLTQNSEAKRSPILIRRLECVRGQMELDIEMKPQFNYAQDKCTVDKTSRCGHTHLLDQTDHDCQQYEVQSESFDLHLELMASKVDASTPPTTPRMSHAFDRIGPNEAKSAVQGKVTLREGDHVYLILRELGRKDKFKVVDPAGLERTTQQYWKTWIRQCKYRGRFLPQVERSLLLLKLLTYQPTGAIVAAPTFSLPEAIGGTRNWDYRYSWVRDTSFTLYVFLRLGFVAEAEAYIEFIFRRIADWHDNHQGEPLPLMFSIDGESDLPERELSHLEGYKNTKPVRIGNAATGHIQLDIYGELMDAIYLYNKHGKPIAYDQWLSIRRLIDYVTTIWKDPDMSIWEVRGKKENFCYSKMMLWVSVDRALRLCDKRPNLPCPQRWDWLRVRDEIYESVMEHGFNRNLNTFVQSYESFNTVDSALLIAPLVFFIAPNDPRFLGTLDRILLSPEKGGLNSGGLVFRYDHNAVDDGVGGVEGSFTMCTFWLVEALIRAGVYNPKYLEAAKTIFESVTSFSNHLGMYSEEISLTGEQLGNTPQAFSHLAFISAAFNLDRVEEKGSDAGFVL</sequence>
<dbReference type="Proteomes" id="UP000053317">
    <property type="component" value="Unassembled WGS sequence"/>
</dbReference>
<dbReference type="InterPro" id="IPR011613">
    <property type="entry name" value="GH15-like"/>
</dbReference>
<name>A0A0G2EJK5_PHACM</name>
<dbReference type="InterPro" id="IPR008928">
    <property type="entry name" value="6-hairpin_glycosidase_sf"/>
</dbReference>
<keyword evidence="3" id="KW-0378">Hydrolase</keyword>
<accession>A0A0G2EJK5</accession>
<evidence type="ECO:0000259" key="2">
    <source>
        <dbReference type="Pfam" id="PF19291"/>
    </source>
</evidence>
<evidence type="ECO:0000313" key="4">
    <source>
        <dbReference type="Proteomes" id="UP000053317"/>
    </source>
</evidence>
<dbReference type="Gene3D" id="1.50.10.10">
    <property type="match status" value="1"/>
</dbReference>
<organism evidence="3 4">
    <name type="scientific">Phaeomoniella chlamydospora</name>
    <name type="common">Phaeoacremonium chlamydosporum</name>
    <dbReference type="NCBI Taxonomy" id="158046"/>
    <lineage>
        <taxon>Eukaryota</taxon>
        <taxon>Fungi</taxon>
        <taxon>Dikarya</taxon>
        <taxon>Ascomycota</taxon>
        <taxon>Pezizomycotina</taxon>
        <taxon>Eurotiomycetes</taxon>
        <taxon>Chaetothyriomycetidae</taxon>
        <taxon>Phaeomoniellales</taxon>
        <taxon>Phaeomoniellaceae</taxon>
        <taxon>Phaeomoniella</taxon>
    </lineage>
</organism>
<evidence type="ECO:0000313" key="3">
    <source>
        <dbReference type="EMBL" id="KKY23007.1"/>
    </source>
</evidence>
<dbReference type="OrthoDB" id="406733at2759"/>
<dbReference type="AlphaFoldDB" id="A0A0G2EJK5"/>
<dbReference type="Pfam" id="PF00723">
    <property type="entry name" value="Glyco_hydro_15"/>
    <property type="match status" value="1"/>
</dbReference>
<dbReference type="SUPFAM" id="SSF48208">
    <property type="entry name" value="Six-hairpin glycosidases"/>
    <property type="match status" value="1"/>
</dbReference>
<comment type="caution">
    <text evidence="3">The sequence shown here is derived from an EMBL/GenBank/DDBJ whole genome shotgun (WGS) entry which is preliminary data.</text>
</comment>
<dbReference type="EMBL" id="LCWF01000071">
    <property type="protein sequence ID" value="KKY23007.1"/>
    <property type="molecule type" value="Genomic_DNA"/>
</dbReference>
<protein>
    <submittedName>
        <fullName evidence="3">Putative glycosyl hydrolase</fullName>
    </submittedName>
</protein>
<dbReference type="Pfam" id="PF19291">
    <property type="entry name" value="TREH_N"/>
    <property type="match status" value="1"/>
</dbReference>
<evidence type="ECO:0000259" key="1">
    <source>
        <dbReference type="Pfam" id="PF00723"/>
    </source>
</evidence>